<organism evidence="2 3">
    <name type="scientific">Araneus ventricosus</name>
    <name type="common">Orbweaver spider</name>
    <name type="synonym">Epeira ventricosa</name>
    <dbReference type="NCBI Taxonomy" id="182803"/>
    <lineage>
        <taxon>Eukaryota</taxon>
        <taxon>Metazoa</taxon>
        <taxon>Ecdysozoa</taxon>
        <taxon>Arthropoda</taxon>
        <taxon>Chelicerata</taxon>
        <taxon>Arachnida</taxon>
        <taxon>Araneae</taxon>
        <taxon>Araneomorphae</taxon>
        <taxon>Entelegynae</taxon>
        <taxon>Araneoidea</taxon>
        <taxon>Araneidae</taxon>
        <taxon>Araneus</taxon>
    </lineage>
</organism>
<proteinExistence type="predicted"/>
<evidence type="ECO:0000313" key="2">
    <source>
        <dbReference type="EMBL" id="GBM02117.1"/>
    </source>
</evidence>
<dbReference type="InterPro" id="IPR012337">
    <property type="entry name" value="RNaseH-like_sf"/>
</dbReference>
<dbReference type="AlphaFoldDB" id="A0A4Y2CEE9"/>
<dbReference type="Proteomes" id="UP000499080">
    <property type="component" value="Unassembled WGS sequence"/>
</dbReference>
<dbReference type="InterPro" id="IPR052958">
    <property type="entry name" value="IFN-induced_PKR_regulator"/>
</dbReference>
<dbReference type="InterPro" id="IPR008906">
    <property type="entry name" value="HATC_C_dom"/>
</dbReference>
<comment type="caution">
    <text evidence="2">The sequence shown here is derived from an EMBL/GenBank/DDBJ whole genome shotgun (WGS) entry which is preliminary data.</text>
</comment>
<dbReference type="PANTHER" id="PTHR46289:SF14">
    <property type="entry name" value="DUF4371 DOMAIN-CONTAINING PROTEIN"/>
    <property type="match status" value="1"/>
</dbReference>
<dbReference type="PANTHER" id="PTHR46289">
    <property type="entry name" value="52 KDA REPRESSOR OF THE INHIBITOR OF THE PROTEIN KINASE-LIKE PROTEIN-RELATED"/>
    <property type="match status" value="1"/>
</dbReference>
<evidence type="ECO:0000259" key="1">
    <source>
        <dbReference type="Pfam" id="PF05699"/>
    </source>
</evidence>
<dbReference type="Pfam" id="PF05699">
    <property type="entry name" value="Dimer_Tnp_hAT"/>
    <property type="match status" value="1"/>
</dbReference>
<feature type="domain" description="HAT C-terminal dimerisation" evidence="1">
    <location>
        <begin position="228"/>
        <end position="316"/>
    </location>
</feature>
<dbReference type="EMBL" id="BGPR01000177">
    <property type="protein sequence ID" value="GBM02117.1"/>
    <property type="molecule type" value="Genomic_DNA"/>
</dbReference>
<keyword evidence="3" id="KW-1185">Reference proteome</keyword>
<gene>
    <name evidence="2" type="ORF">AVEN_190556_1</name>
</gene>
<protein>
    <recommendedName>
        <fullName evidence="1">HAT C-terminal dimerisation domain-containing protein</fullName>
    </recommendedName>
</protein>
<dbReference type="OrthoDB" id="6437181at2759"/>
<evidence type="ECO:0000313" key="3">
    <source>
        <dbReference type="Proteomes" id="UP000499080"/>
    </source>
</evidence>
<name>A0A4Y2CEE9_ARAVE</name>
<dbReference type="SUPFAM" id="SSF53098">
    <property type="entry name" value="Ribonuclease H-like"/>
    <property type="match status" value="1"/>
</dbReference>
<reference evidence="2 3" key="1">
    <citation type="journal article" date="2019" name="Sci. Rep.">
        <title>Orb-weaving spider Araneus ventricosus genome elucidates the spidroin gene catalogue.</title>
        <authorList>
            <person name="Kono N."/>
            <person name="Nakamura H."/>
            <person name="Ohtoshi R."/>
            <person name="Moran D.A.P."/>
            <person name="Shinohara A."/>
            <person name="Yoshida Y."/>
            <person name="Fujiwara M."/>
            <person name="Mori M."/>
            <person name="Tomita M."/>
            <person name="Arakawa K."/>
        </authorList>
    </citation>
    <scope>NUCLEOTIDE SEQUENCE [LARGE SCALE GENOMIC DNA]</scope>
</reference>
<sequence>MDIFREKVKEHLPKVKWNNLKPLCGTRWVENHEDLIRFAESYIAIFETLEELELDSDSNVSSTSSQLSKSMTGSSFIISLVTASDLFTNTLTLCKNLQDSNCDLSDALDLVDNIVKTIKGIRKEVNSEFGQNFHKRQLTFKLIGESIKMLRVSLRQKHRINCSSSDPEENFRISIAVPFLEDFLSQMELRFNDHKSTVSALHKLIPSIYAPSDFGEDDFKVYAHFLDLTTLLSELKLWINKWQDKEGPSSALEALTFCRQSSYPNVHVLLKILATLPVTTCTPERTFSSLRRLKTYLRNSTGEERLTSLALISIHRVVPIITKEVINRFAAGKTRRLELL</sequence>
<dbReference type="GO" id="GO:0046983">
    <property type="term" value="F:protein dimerization activity"/>
    <property type="evidence" value="ECO:0007669"/>
    <property type="project" value="InterPro"/>
</dbReference>
<accession>A0A4Y2CEE9</accession>